<protein>
    <recommendedName>
        <fullName evidence="3">Nucleotide exchange factor GrpE</fullName>
    </recommendedName>
</protein>
<evidence type="ECO:0000313" key="1">
    <source>
        <dbReference type="EMBL" id="RDH87682.1"/>
    </source>
</evidence>
<accession>A0A370DRI8</accession>
<comment type="caution">
    <text evidence="1">The sequence shown here is derived from an EMBL/GenBank/DDBJ whole genome shotgun (WGS) entry which is preliminary data.</text>
</comment>
<evidence type="ECO:0000313" key="2">
    <source>
        <dbReference type="Proteomes" id="UP000254771"/>
    </source>
</evidence>
<dbReference type="Proteomes" id="UP000254771">
    <property type="component" value="Unassembled WGS sequence"/>
</dbReference>
<name>A0A370DRI8_9GAMM</name>
<dbReference type="EMBL" id="QFXE01000005">
    <property type="protein sequence ID" value="RDH87682.1"/>
    <property type="molecule type" value="Genomic_DNA"/>
</dbReference>
<organism evidence="1 2">
    <name type="scientific">endosymbiont of Escarpia spicata</name>
    <dbReference type="NCBI Taxonomy" id="2200908"/>
    <lineage>
        <taxon>Bacteria</taxon>
        <taxon>Pseudomonadati</taxon>
        <taxon>Pseudomonadota</taxon>
        <taxon>Gammaproteobacteria</taxon>
        <taxon>sulfur-oxidizing symbionts</taxon>
    </lineage>
</organism>
<reference evidence="1 2" key="1">
    <citation type="journal article" date="2018" name="ISME J.">
        <title>Endosymbiont genomes yield clues of tubeworm success.</title>
        <authorList>
            <person name="Li Y."/>
            <person name="Liles M.R."/>
            <person name="Halanych K.M."/>
        </authorList>
    </citation>
    <scope>NUCLEOTIDE SEQUENCE [LARGE SCALE GENOMIC DNA]</scope>
    <source>
        <strain evidence="1">A1462</strain>
    </source>
</reference>
<gene>
    <name evidence="1" type="ORF">DIZ78_03755</name>
</gene>
<dbReference type="AlphaFoldDB" id="A0A370DRI8"/>
<keyword evidence="2" id="KW-1185">Reference proteome</keyword>
<sequence length="126" mass="14304">MADSEQTTTTPEAMRDAVINMAVESWRFGRVFDRLLLKLDAGEQNRYKSQFRWFIKKVEEALEQADLRIVDVEGHAFDPGMAATPLNIDEFDAKDALMVDQMLEPIIMGKEGLVKTGTVTLRKVEL</sequence>
<evidence type="ECO:0008006" key="3">
    <source>
        <dbReference type="Google" id="ProtNLM"/>
    </source>
</evidence>
<proteinExistence type="predicted"/>